<keyword evidence="2" id="KW-1185">Reference proteome</keyword>
<accession>A0ABY3BWC9</accession>
<gene>
    <name evidence="1" type="ORF">EXN23_02120</name>
</gene>
<protein>
    <submittedName>
        <fullName evidence="1">SGNH/GDSL hydrolase family protein</fullName>
    </submittedName>
</protein>
<dbReference type="SUPFAM" id="SSF52266">
    <property type="entry name" value="SGNH hydrolase"/>
    <property type="match status" value="1"/>
</dbReference>
<organism evidence="1 2">
    <name type="scientific">Agrobacterium salinitolerans</name>
    <dbReference type="NCBI Taxonomy" id="1183413"/>
    <lineage>
        <taxon>Bacteria</taxon>
        <taxon>Pseudomonadati</taxon>
        <taxon>Pseudomonadota</taxon>
        <taxon>Alphaproteobacteria</taxon>
        <taxon>Hyphomicrobiales</taxon>
        <taxon>Rhizobiaceae</taxon>
        <taxon>Rhizobium/Agrobacterium group</taxon>
        <taxon>Agrobacterium</taxon>
    </lineage>
</organism>
<sequence length="438" mass="47189">MRGAQSVLNAFGPLKAKLTAGENAVVWINADSTGYSEFGPFFKLARSLGDLHDFTVILYRWAEWVTSAPTGPKEYSAPVTLRTGTRGTLVIYLASLPGAVAGQMFDASRKAAAIDAVPTPDLCVTHHGHNMQSFETNSATGMHRYSAGASNLLGPIGMTEIKWPGVPQLITTQNPWRDNDDYAKVYQAARLVAISQPEISIVDSYVKFIDLNKAANLFRDNVHPSDTEANSAGAQLVADALIDAYRRAKSGPYTTAAWPLLSGPNLLDNGDFSNWTAAAPSGWSTQGAGTTVAKDTDIKYGPAAYSLSLTPSGTVAGQNSNLLKYLSATEMARIAGKTVNLSILYRRRSTQIAPYLYFSIKDNSGNIRDYITGALINCSDEWMWACIPGIQVINAPADGWRYLRIFTAFGTGIPANLDPINIQRVMLTEGVPPRGLAA</sequence>
<dbReference type="InterPro" id="IPR036514">
    <property type="entry name" value="SGNH_hydro_sf"/>
</dbReference>
<name>A0ABY3BWC9_9HYPH</name>
<dbReference type="Proteomes" id="UP000319481">
    <property type="component" value="Unassembled WGS sequence"/>
</dbReference>
<reference evidence="1 2" key="1">
    <citation type="journal article" date="2019" name="Appl. Microbiol. Biotechnol.">
        <title>Differential efficiency of wild type rhizogenic strains for rol gene transformation of plants.</title>
        <authorList>
            <person name="Desmet S."/>
            <person name="De Keyser E."/>
            <person name="Van Vaerenbergh J."/>
            <person name="Baeyen S."/>
            <person name="Van Huylenbroeck J."/>
            <person name="Geelen D."/>
            <person name="Dhooghe E."/>
        </authorList>
    </citation>
    <scope>NUCLEOTIDE SEQUENCE [LARGE SCALE GENOMIC DNA]</scope>
    <source>
        <strain evidence="1 2">GBBC3283</strain>
    </source>
</reference>
<evidence type="ECO:0000313" key="1">
    <source>
        <dbReference type="EMBL" id="TRA97276.1"/>
    </source>
</evidence>
<comment type="caution">
    <text evidence="1">The sequence shown here is derived from an EMBL/GenBank/DDBJ whole genome shotgun (WGS) entry which is preliminary data.</text>
</comment>
<evidence type="ECO:0000313" key="2">
    <source>
        <dbReference type="Proteomes" id="UP000319481"/>
    </source>
</evidence>
<keyword evidence="1" id="KW-0378">Hydrolase</keyword>
<dbReference type="Gene3D" id="2.60.120.260">
    <property type="entry name" value="Galactose-binding domain-like"/>
    <property type="match status" value="1"/>
</dbReference>
<proteinExistence type="predicted"/>
<dbReference type="GO" id="GO:0016787">
    <property type="term" value="F:hydrolase activity"/>
    <property type="evidence" value="ECO:0007669"/>
    <property type="project" value="UniProtKB-KW"/>
</dbReference>
<dbReference type="Gene3D" id="3.40.50.1110">
    <property type="entry name" value="SGNH hydrolase"/>
    <property type="match status" value="1"/>
</dbReference>
<dbReference type="EMBL" id="SGNZ01000001">
    <property type="protein sequence ID" value="TRA97276.1"/>
    <property type="molecule type" value="Genomic_DNA"/>
</dbReference>